<keyword evidence="2 4" id="KW-0863">Zinc-finger</keyword>
<accession>A0AAE1ZLI7</accession>
<feature type="domain" description="Ubiquitin-like" evidence="6">
    <location>
        <begin position="3"/>
        <end position="78"/>
    </location>
</feature>
<dbReference type="SUPFAM" id="SSF118310">
    <property type="entry name" value="AN1-like Zinc finger"/>
    <property type="match status" value="1"/>
</dbReference>
<evidence type="ECO:0000256" key="3">
    <source>
        <dbReference type="ARBA" id="ARBA00022833"/>
    </source>
</evidence>
<comment type="caution">
    <text evidence="8">The sequence shown here is derived from an EMBL/GenBank/DDBJ whole genome shotgun (WGS) entry which is preliminary data.</text>
</comment>
<dbReference type="InterPro" id="IPR035896">
    <property type="entry name" value="AN1-like_Znf"/>
</dbReference>
<keyword evidence="1" id="KW-0479">Metal-binding</keyword>
<evidence type="ECO:0000256" key="1">
    <source>
        <dbReference type="ARBA" id="ARBA00022723"/>
    </source>
</evidence>
<evidence type="ECO:0000256" key="4">
    <source>
        <dbReference type="PROSITE-ProRule" id="PRU00449"/>
    </source>
</evidence>
<dbReference type="SMART" id="SM00213">
    <property type="entry name" value="UBQ"/>
    <property type="match status" value="1"/>
</dbReference>
<dbReference type="InterPro" id="IPR029071">
    <property type="entry name" value="Ubiquitin-like_domsf"/>
</dbReference>
<dbReference type="PANTHER" id="PTHR46728:SF1">
    <property type="entry name" value="AN1-TYPE ZINC FINGER PROTEIN 4"/>
    <property type="match status" value="1"/>
</dbReference>
<proteinExistence type="predicted"/>
<dbReference type="CDD" id="cd01802">
    <property type="entry name" value="Ubl_ZFAND4"/>
    <property type="match status" value="1"/>
</dbReference>
<feature type="domain" description="AN1-type" evidence="7">
    <location>
        <begin position="854"/>
        <end position="901"/>
    </location>
</feature>
<feature type="compositionally biased region" description="Low complexity" evidence="5">
    <location>
        <begin position="789"/>
        <end position="801"/>
    </location>
</feature>
<evidence type="ECO:0000259" key="6">
    <source>
        <dbReference type="PROSITE" id="PS50053"/>
    </source>
</evidence>
<dbReference type="Pfam" id="PF00240">
    <property type="entry name" value="ubiquitin"/>
    <property type="match status" value="1"/>
</dbReference>
<evidence type="ECO:0000313" key="9">
    <source>
        <dbReference type="Proteomes" id="UP001292079"/>
    </source>
</evidence>
<dbReference type="SUPFAM" id="SSF54236">
    <property type="entry name" value="Ubiquitin-like"/>
    <property type="match status" value="1"/>
</dbReference>
<protein>
    <recommendedName>
        <fullName evidence="10">AN1-type zinc finger protein 4</fullName>
    </recommendedName>
</protein>
<keyword evidence="3" id="KW-0862">Zinc</keyword>
<reference evidence="8" key="1">
    <citation type="submission" date="2022-04" db="EMBL/GenBank/DDBJ databases">
        <authorList>
            <person name="Xu L."/>
            <person name="Lv Z."/>
        </authorList>
    </citation>
    <scope>NUCLEOTIDE SEQUENCE</scope>
    <source>
        <strain evidence="8">LV_2022a</strain>
    </source>
</reference>
<gene>
    <name evidence="8" type="ORF">MN116_001419</name>
</gene>
<dbReference type="Gene3D" id="3.10.20.90">
    <property type="entry name" value="Phosphatidylinositol 3-kinase Catalytic Subunit, Chain A, domain 1"/>
    <property type="match status" value="1"/>
</dbReference>
<dbReference type="Proteomes" id="UP001292079">
    <property type="component" value="Unassembled WGS sequence"/>
</dbReference>
<dbReference type="InterPro" id="IPR000058">
    <property type="entry name" value="Znf_AN1"/>
</dbReference>
<dbReference type="PROSITE" id="PS50053">
    <property type="entry name" value="UBIQUITIN_2"/>
    <property type="match status" value="1"/>
</dbReference>
<dbReference type="PRINTS" id="PR00348">
    <property type="entry name" value="UBIQUITIN"/>
</dbReference>
<dbReference type="SMART" id="SM00154">
    <property type="entry name" value="ZnF_AN1"/>
    <property type="match status" value="1"/>
</dbReference>
<dbReference type="InterPro" id="IPR053061">
    <property type="entry name" value="AN1-type_zinc_finger"/>
</dbReference>
<dbReference type="AlphaFoldDB" id="A0AAE1ZLI7"/>
<dbReference type="InterPro" id="IPR000626">
    <property type="entry name" value="Ubiquitin-like_dom"/>
</dbReference>
<dbReference type="PANTHER" id="PTHR46728">
    <property type="entry name" value="AN1-TYPE ZINC FINGER PROTEIN 4"/>
    <property type="match status" value="1"/>
</dbReference>
<evidence type="ECO:0008006" key="10">
    <source>
        <dbReference type="Google" id="ProtNLM"/>
    </source>
</evidence>
<dbReference type="InterPro" id="IPR019956">
    <property type="entry name" value="Ubiquitin_dom"/>
</dbReference>
<reference evidence="8" key="2">
    <citation type="journal article" date="2023" name="Infect Dis Poverty">
        <title>Chromosome-scale genome of the human blood fluke Schistosoma mekongi and its implications for public health.</title>
        <authorList>
            <person name="Zhou M."/>
            <person name="Xu L."/>
            <person name="Xu D."/>
            <person name="Chen W."/>
            <person name="Khan J."/>
            <person name="Hu Y."/>
            <person name="Huang H."/>
            <person name="Wei H."/>
            <person name="Zhang Y."/>
            <person name="Chusongsang P."/>
            <person name="Tanasarnprasert K."/>
            <person name="Hu X."/>
            <person name="Limpanont Y."/>
            <person name="Lv Z."/>
        </authorList>
    </citation>
    <scope>NUCLEOTIDE SEQUENCE</scope>
    <source>
        <strain evidence="8">LV_2022a</strain>
    </source>
</reference>
<evidence type="ECO:0000313" key="8">
    <source>
        <dbReference type="EMBL" id="KAK4476208.1"/>
    </source>
</evidence>
<sequence length="920" mass="102694">MLMGIFIESLTGSSFKVRVSPTETVVSVKYKIQRAGGIPVTHQHLIWRDDELHDHCRLKDYSISEGSTLRLVLSLRGGPLNAPRTPPLRLTPIYLPKTTLSPFTSTSDSICSNNFVNSISLPPIIKPSILQSQNTEIGDHLDAVSDKSKRNSHKTDLKCFKIDELIEPLANVLPKCSTIPAFIVQKAFEVNLPNDFRNSVSINTPINSEFNEQNSNGVGTCPTNSKNVSILDGYNENITDTTHTSRRNQSLPLFGKNATNILALEPSNSVARATYSSNIISELSNSSPFSPSIYYSESSALKEKLPSVGRSYNTHDILSVTHKKGQELETSLSISDFREDRSNISKVHNEQQVNDVDNLDNFNNTETIRPTTANFLAGLLAGFVPNQTTSDYGNHSLYPYHWLSKASPLLENEEESQLKNFSFLDSEESDSFVTSNFEEDSDQGEVDAYETDDSRYYSYSLNDDDSQAGLKDYLFYYPSGSPPFVPTDYRSYSYYSIRNSSRGNHTQINGCHGTAETKISSLNTFTHNECPDWGKERDRLVEEVTKLKSKMNILRLRKQSQHKNTLNADRVMFKEEVLKDNQSNDIINWKNNSKQLTETSANSHGFPMMISQNGVNHLSNLRTSSLSSLKEASDFLKLPHTDSKIRVRQRRCATVTPPDINYLIKMTDSQDKEFQPTNLINPSLFCSERISQSSEDNIFKNPSFLTSCQLMAEHLSPNKSLTTSVPILLNSESKPYNLPVNQTALTSSNPFQTGQSTLFVNCKLINSTRNRSTSISSSSSSVPLLLDSGSSVSSDHSGTSIPSQLPTNEGSQLATAGCFSKLNNCKKKLSNPTPSYYISSILAEGSRPPSSPDSTRRKRCSMCLRKTGLANSYLCRCDRNFCSLHRYAEVHACQYDYKAEARRYMIESNAVVTTPKLPKI</sequence>
<dbReference type="PROSITE" id="PS51039">
    <property type="entry name" value="ZF_AN1"/>
    <property type="match status" value="1"/>
</dbReference>
<evidence type="ECO:0000256" key="2">
    <source>
        <dbReference type="ARBA" id="ARBA00022771"/>
    </source>
</evidence>
<dbReference type="GO" id="GO:0008270">
    <property type="term" value="F:zinc ion binding"/>
    <property type="evidence" value="ECO:0007669"/>
    <property type="project" value="UniProtKB-KW"/>
</dbReference>
<name>A0AAE1ZLI7_SCHME</name>
<keyword evidence="9" id="KW-1185">Reference proteome</keyword>
<evidence type="ECO:0000256" key="5">
    <source>
        <dbReference type="SAM" id="MobiDB-lite"/>
    </source>
</evidence>
<evidence type="ECO:0000259" key="7">
    <source>
        <dbReference type="PROSITE" id="PS51039"/>
    </source>
</evidence>
<feature type="region of interest" description="Disordered" evidence="5">
    <location>
        <begin position="789"/>
        <end position="809"/>
    </location>
</feature>
<dbReference type="EMBL" id="JALJAT010000001">
    <property type="protein sequence ID" value="KAK4476208.1"/>
    <property type="molecule type" value="Genomic_DNA"/>
</dbReference>
<organism evidence="8 9">
    <name type="scientific">Schistosoma mekongi</name>
    <name type="common">Parasitic worm</name>
    <dbReference type="NCBI Taxonomy" id="38744"/>
    <lineage>
        <taxon>Eukaryota</taxon>
        <taxon>Metazoa</taxon>
        <taxon>Spiralia</taxon>
        <taxon>Lophotrochozoa</taxon>
        <taxon>Platyhelminthes</taxon>
        <taxon>Trematoda</taxon>
        <taxon>Digenea</taxon>
        <taxon>Strigeidida</taxon>
        <taxon>Schistosomatoidea</taxon>
        <taxon>Schistosomatidae</taxon>
        <taxon>Schistosoma</taxon>
    </lineage>
</organism>
<dbReference type="Gene3D" id="4.10.1110.10">
    <property type="entry name" value="AN1-like Zinc finger"/>
    <property type="match status" value="1"/>
</dbReference>